<keyword evidence="1" id="KW-0472">Membrane</keyword>
<feature type="transmembrane region" description="Helical" evidence="1">
    <location>
        <begin position="40"/>
        <end position="60"/>
    </location>
</feature>
<evidence type="ECO:0000313" key="3">
    <source>
        <dbReference type="Proteomes" id="UP001427805"/>
    </source>
</evidence>
<evidence type="ECO:0008006" key="4">
    <source>
        <dbReference type="Google" id="ProtNLM"/>
    </source>
</evidence>
<dbReference type="RefSeq" id="WP_346247926.1">
    <property type="nucleotide sequence ID" value="NZ_JBDIZK010000010.1"/>
</dbReference>
<proteinExistence type="predicted"/>
<sequence length="143" mass="15636">MNQKFLTNRSTLIFYGILSIIVVPAGVINLYNFFSGAADASIGFRALVAPVLPILIYASYRSGLLVVDAGGVKVGKRYYSYGDFSFALSSKTLSLTERPLTSIWRASYPILVITSKTTAETEAADLEMSKKEIERLRASLISP</sequence>
<accession>A0ABV0BBG4</accession>
<feature type="transmembrane region" description="Helical" evidence="1">
    <location>
        <begin position="12"/>
        <end position="34"/>
    </location>
</feature>
<dbReference type="EMBL" id="JBDIZK010000010">
    <property type="protein sequence ID" value="MEN3748889.1"/>
    <property type="molecule type" value="Genomic_DNA"/>
</dbReference>
<keyword evidence="1" id="KW-0812">Transmembrane</keyword>
<keyword evidence="3" id="KW-1185">Reference proteome</keyword>
<evidence type="ECO:0000313" key="2">
    <source>
        <dbReference type="EMBL" id="MEN3748889.1"/>
    </source>
</evidence>
<name>A0ABV0BBG4_9SPHN</name>
<comment type="caution">
    <text evidence="2">The sequence shown here is derived from an EMBL/GenBank/DDBJ whole genome shotgun (WGS) entry which is preliminary data.</text>
</comment>
<gene>
    <name evidence="2" type="ORF">TPR58_17065</name>
</gene>
<dbReference type="Proteomes" id="UP001427805">
    <property type="component" value="Unassembled WGS sequence"/>
</dbReference>
<keyword evidence="1" id="KW-1133">Transmembrane helix</keyword>
<evidence type="ECO:0000256" key="1">
    <source>
        <dbReference type="SAM" id="Phobius"/>
    </source>
</evidence>
<protein>
    <recommendedName>
        <fullName evidence="4">PH domain-containing protein</fullName>
    </recommendedName>
</protein>
<organism evidence="2 3">
    <name type="scientific">Sphingomonas rustica</name>
    <dbReference type="NCBI Taxonomy" id="3103142"/>
    <lineage>
        <taxon>Bacteria</taxon>
        <taxon>Pseudomonadati</taxon>
        <taxon>Pseudomonadota</taxon>
        <taxon>Alphaproteobacteria</taxon>
        <taxon>Sphingomonadales</taxon>
        <taxon>Sphingomonadaceae</taxon>
        <taxon>Sphingomonas</taxon>
    </lineage>
</organism>
<reference evidence="2 3" key="1">
    <citation type="submission" date="2024-05" db="EMBL/GenBank/DDBJ databases">
        <title>Sphingomonas sp. HF-S3 16S ribosomal RNA gene Genome sequencing and assembly.</title>
        <authorList>
            <person name="Lee H."/>
        </authorList>
    </citation>
    <scope>NUCLEOTIDE SEQUENCE [LARGE SCALE GENOMIC DNA]</scope>
    <source>
        <strain evidence="2 3">HF-S3</strain>
    </source>
</reference>